<dbReference type="InterPro" id="IPR053924">
    <property type="entry name" value="RecX_HTH_2nd"/>
</dbReference>
<dbReference type="EMBL" id="BSOG01000002">
    <property type="protein sequence ID" value="GLR13793.1"/>
    <property type="molecule type" value="Genomic_DNA"/>
</dbReference>
<dbReference type="RefSeq" id="WP_284196878.1">
    <property type="nucleotide sequence ID" value="NZ_BSOG01000002.1"/>
</dbReference>
<evidence type="ECO:0000256" key="4">
    <source>
        <dbReference type="ARBA" id="ARBA00022490"/>
    </source>
</evidence>
<dbReference type="Proteomes" id="UP001156706">
    <property type="component" value="Unassembled WGS sequence"/>
</dbReference>
<dbReference type="NCBIfam" id="NF001055">
    <property type="entry name" value="PRK00117.2-5"/>
    <property type="match status" value="1"/>
</dbReference>
<dbReference type="Gene3D" id="1.10.10.10">
    <property type="entry name" value="Winged helix-like DNA-binding domain superfamily/Winged helix DNA-binding domain"/>
    <property type="match status" value="3"/>
</dbReference>
<comment type="function">
    <text evidence="5">Modulates RecA activity.</text>
</comment>
<evidence type="ECO:0000259" key="7">
    <source>
        <dbReference type="Pfam" id="PF21981"/>
    </source>
</evidence>
<name>A0ABQ5YJF5_9NEIS</name>
<comment type="similarity">
    <text evidence="2 5">Belongs to the RecX family.</text>
</comment>
<organism evidence="9 10">
    <name type="scientific">Chitinimonas prasina</name>
    <dbReference type="NCBI Taxonomy" id="1434937"/>
    <lineage>
        <taxon>Bacteria</taxon>
        <taxon>Pseudomonadati</taxon>
        <taxon>Pseudomonadota</taxon>
        <taxon>Betaproteobacteria</taxon>
        <taxon>Neisseriales</taxon>
        <taxon>Chitinibacteraceae</taxon>
        <taxon>Chitinimonas</taxon>
    </lineage>
</organism>
<dbReference type="Pfam" id="PF21981">
    <property type="entry name" value="RecX_HTH3"/>
    <property type="match status" value="1"/>
</dbReference>
<evidence type="ECO:0000313" key="10">
    <source>
        <dbReference type="Proteomes" id="UP001156706"/>
    </source>
</evidence>
<evidence type="ECO:0000259" key="8">
    <source>
        <dbReference type="Pfam" id="PF21982"/>
    </source>
</evidence>
<dbReference type="InterPro" id="IPR053925">
    <property type="entry name" value="RecX_HTH_3rd"/>
</dbReference>
<dbReference type="PANTHER" id="PTHR33602">
    <property type="entry name" value="REGULATORY PROTEIN RECX FAMILY PROTEIN"/>
    <property type="match status" value="1"/>
</dbReference>
<comment type="caution">
    <text evidence="9">The sequence shown here is derived from an EMBL/GenBank/DDBJ whole genome shotgun (WGS) entry which is preliminary data.</text>
</comment>
<dbReference type="HAMAP" id="MF_01114">
    <property type="entry name" value="RecX"/>
    <property type="match status" value="1"/>
</dbReference>
<evidence type="ECO:0000256" key="2">
    <source>
        <dbReference type="ARBA" id="ARBA00009695"/>
    </source>
</evidence>
<dbReference type="Pfam" id="PF21982">
    <property type="entry name" value="RecX_HTH1"/>
    <property type="match status" value="1"/>
</dbReference>
<feature type="domain" description="RecX third three-helical" evidence="7">
    <location>
        <begin position="95"/>
        <end position="140"/>
    </location>
</feature>
<evidence type="ECO:0000256" key="3">
    <source>
        <dbReference type="ARBA" id="ARBA00018111"/>
    </source>
</evidence>
<comment type="subcellular location">
    <subcellularLocation>
        <location evidence="1 5">Cytoplasm</location>
    </subcellularLocation>
</comment>
<feature type="domain" description="RecX first three-helical" evidence="8">
    <location>
        <begin position="5"/>
        <end position="42"/>
    </location>
</feature>
<proteinExistence type="inferred from homology"/>
<sequence length="146" mass="16800">MDLRGKALKLLSQREHSRTELRRKLGGSDVAREELDALLDELVERNWQSDARFAIAYVDANAARFGRYRLQNELRERGVADALIADALAQLPAEDDELSRAREVWRKKFREVPTDPAERARQARFMQARGFAYDTIRKVLGGLDED</sequence>
<gene>
    <name evidence="5 9" type="primary">recX</name>
    <name evidence="9" type="ORF">GCM10007907_25830</name>
</gene>
<keyword evidence="4 5" id="KW-0963">Cytoplasm</keyword>
<dbReference type="InterPro" id="IPR036388">
    <property type="entry name" value="WH-like_DNA-bd_sf"/>
</dbReference>
<dbReference type="InterPro" id="IPR003783">
    <property type="entry name" value="Regulatory_RecX"/>
</dbReference>
<protein>
    <recommendedName>
        <fullName evidence="3 5">Regulatory protein RecX</fullName>
    </recommendedName>
</protein>
<evidence type="ECO:0000259" key="6">
    <source>
        <dbReference type="Pfam" id="PF02631"/>
    </source>
</evidence>
<dbReference type="PANTHER" id="PTHR33602:SF1">
    <property type="entry name" value="REGULATORY PROTEIN RECX FAMILY PROTEIN"/>
    <property type="match status" value="1"/>
</dbReference>
<accession>A0ABQ5YJF5</accession>
<feature type="domain" description="RecX second three-helical" evidence="6">
    <location>
        <begin position="49"/>
        <end position="88"/>
    </location>
</feature>
<dbReference type="Pfam" id="PF02631">
    <property type="entry name" value="RecX_HTH2"/>
    <property type="match status" value="1"/>
</dbReference>
<reference evidence="10" key="1">
    <citation type="journal article" date="2019" name="Int. J. Syst. Evol. Microbiol.">
        <title>The Global Catalogue of Microorganisms (GCM) 10K type strain sequencing project: providing services to taxonomists for standard genome sequencing and annotation.</title>
        <authorList>
            <consortium name="The Broad Institute Genomics Platform"/>
            <consortium name="The Broad Institute Genome Sequencing Center for Infectious Disease"/>
            <person name="Wu L."/>
            <person name="Ma J."/>
        </authorList>
    </citation>
    <scope>NUCLEOTIDE SEQUENCE [LARGE SCALE GENOMIC DNA]</scope>
    <source>
        <strain evidence="10">NBRC 110044</strain>
    </source>
</reference>
<evidence type="ECO:0000313" key="9">
    <source>
        <dbReference type="EMBL" id="GLR13793.1"/>
    </source>
</evidence>
<dbReference type="InterPro" id="IPR053926">
    <property type="entry name" value="RecX_HTH_1st"/>
</dbReference>
<evidence type="ECO:0000256" key="5">
    <source>
        <dbReference type="HAMAP-Rule" id="MF_01114"/>
    </source>
</evidence>
<keyword evidence="10" id="KW-1185">Reference proteome</keyword>
<evidence type="ECO:0000256" key="1">
    <source>
        <dbReference type="ARBA" id="ARBA00004496"/>
    </source>
</evidence>